<evidence type="ECO:0000313" key="2">
    <source>
        <dbReference type="EMBL" id="SDX23005.1"/>
    </source>
</evidence>
<keyword evidence="1" id="KW-0812">Transmembrane</keyword>
<name>A0A1H3A047_9PSED</name>
<organism evidence="2 3">
    <name type="scientific">Pseudomonas kuykendallii</name>
    <dbReference type="NCBI Taxonomy" id="1007099"/>
    <lineage>
        <taxon>Bacteria</taxon>
        <taxon>Pseudomonadati</taxon>
        <taxon>Pseudomonadota</taxon>
        <taxon>Gammaproteobacteria</taxon>
        <taxon>Pseudomonadales</taxon>
        <taxon>Pseudomonadaceae</taxon>
        <taxon>Pseudomonas</taxon>
    </lineage>
</organism>
<dbReference type="InterPro" id="IPR048085">
    <property type="entry name" value="Cyt_ox_CcoM-like"/>
</dbReference>
<gene>
    <name evidence="2" type="ORF">SAMN05216287_2523</name>
</gene>
<dbReference type="EMBL" id="FNNU01000003">
    <property type="protein sequence ID" value="SDX23005.1"/>
    <property type="molecule type" value="Genomic_DNA"/>
</dbReference>
<dbReference type="RefSeq" id="WP_275937449.1">
    <property type="nucleotide sequence ID" value="NZ_CAURGU010000034.1"/>
</dbReference>
<dbReference type="NCBIfam" id="NF041600">
    <property type="entry name" value="cyt_ox_CcoM"/>
    <property type="match status" value="1"/>
</dbReference>
<keyword evidence="1" id="KW-1133">Transmembrane helix</keyword>
<dbReference type="AlphaFoldDB" id="A0A1H3A047"/>
<protein>
    <recommendedName>
        <fullName evidence="4">ATP-dependent helicase</fullName>
    </recommendedName>
</protein>
<proteinExistence type="predicted"/>
<sequence length="38" mass="4234">MFLDEVVIAGLLIVGLCVVFCTSFGLFIWKDSKKQKAN</sequence>
<keyword evidence="1" id="KW-0472">Membrane</keyword>
<feature type="transmembrane region" description="Helical" evidence="1">
    <location>
        <begin position="6"/>
        <end position="29"/>
    </location>
</feature>
<dbReference type="Proteomes" id="UP000243778">
    <property type="component" value="Unassembled WGS sequence"/>
</dbReference>
<evidence type="ECO:0000313" key="3">
    <source>
        <dbReference type="Proteomes" id="UP000243778"/>
    </source>
</evidence>
<evidence type="ECO:0008006" key="4">
    <source>
        <dbReference type="Google" id="ProtNLM"/>
    </source>
</evidence>
<keyword evidence="3" id="KW-1185">Reference proteome</keyword>
<accession>A0A1H3A047</accession>
<evidence type="ECO:0000256" key="1">
    <source>
        <dbReference type="SAM" id="Phobius"/>
    </source>
</evidence>
<reference evidence="3" key="1">
    <citation type="submission" date="2016-10" db="EMBL/GenBank/DDBJ databases">
        <authorList>
            <person name="Varghese N."/>
            <person name="Submissions S."/>
        </authorList>
    </citation>
    <scope>NUCLEOTIDE SEQUENCE [LARGE SCALE GENOMIC DNA]</scope>
    <source>
        <strain evidence="3">NRRL B-59562</strain>
    </source>
</reference>